<keyword evidence="1" id="KW-0175">Coiled coil</keyword>
<evidence type="ECO:0000313" key="3">
    <source>
        <dbReference type="Proteomes" id="UP001222325"/>
    </source>
</evidence>
<dbReference type="Proteomes" id="UP001222325">
    <property type="component" value="Unassembled WGS sequence"/>
</dbReference>
<proteinExistence type="predicted"/>
<keyword evidence="3" id="KW-1185">Reference proteome</keyword>
<dbReference type="EMBL" id="JARJCN010000008">
    <property type="protein sequence ID" value="KAJ7098797.1"/>
    <property type="molecule type" value="Genomic_DNA"/>
</dbReference>
<evidence type="ECO:0000256" key="1">
    <source>
        <dbReference type="SAM" id="Coils"/>
    </source>
</evidence>
<accession>A0AAD6XRY6</accession>
<reference evidence="2" key="1">
    <citation type="submission" date="2023-03" db="EMBL/GenBank/DDBJ databases">
        <title>Massive genome expansion in bonnet fungi (Mycena s.s.) driven by repeated elements and novel gene families across ecological guilds.</title>
        <authorList>
            <consortium name="Lawrence Berkeley National Laboratory"/>
            <person name="Harder C.B."/>
            <person name="Miyauchi S."/>
            <person name="Viragh M."/>
            <person name="Kuo A."/>
            <person name="Thoen E."/>
            <person name="Andreopoulos B."/>
            <person name="Lu D."/>
            <person name="Skrede I."/>
            <person name="Drula E."/>
            <person name="Henrissat B."/>
            <person name="Morin E."/>
            <person name="Kohler A."/>
            <person name="Barry K."/>
            <person name="LaButti K."/>
            <person name="Morin E."/>
            <person name="Salamov A."/>
            <person name="Lipzen A."/>
            <person name="Mereny Z."/>
            <person name="Hegedus B."/>
            <person name="Baldrian P."/>
            <person name="Stursova M."/>
            <person name="Weitz H."/>
            <person name="Taylor A."/>
            <person name="Grigoriev I.V."/>
            <person name="Nagy L.G."/>
            <person name="Martin F."/>
            <person name="Kauserud H."/>
        </authorList>
    </citation>
    <scope>NUCLEOTIDE SEQUENCE</scope>
    <source>
        <strain evidence="2">CBHHK173m</strain>
    </source>
</reference>
<feature type="coiled-coil region" evidence="1">
    <location>
        <begin position="307"/>
        <end position="334"/>
    </location>
</feature>
<dbReference type="AlphaFoldDB" id="A0AAD6XRY6"/>
<comment type="caution">
    <text evidence="2">The sequence shown here is derived from an EMBL/GenBank/DDBJ whole genome shotgun (WGS) entry which is preliminary data.</text>
</comment>
<sequence>MIMVLSTSDSFRYPAREELEKQSLLGELVVQRESSQRPSWKNQVHFRRYSQVPLSPEKSYKWGWSTEPEDTEGLYHGIPGWTRFTLRRKNSSYEGYISRTASTSIGDKGDHVDNWDVLLTCLNNWATLDADLRTSCLERSSYDTRFGFVTQIELKTSIECQFNPMPGFHTAKTPYLFVEDLRVEADGHVAPCKHYWSLDRNGATPMSAGLLALYGVNQDFSWRVHRDVRFLDREQFAQLNELRTWLGAAEELQKTWNDAHPTLKRTHSATRLDKVDWRWEWDWEDCGIVEREIREFWLGGLPWLKKQRELEELAKKAEEEATEVERERSLVHRLARSKTKSVGGGLSLSFLRKSRQADHRG</sequence>
<name>A0AAD6XRY6_9AGAR</name>
<gene>
    <name evidence="2" type="ORF">B0H15DRAFT_797453</name>
</gene>
<protein>
    <submittedName>
        <fullName evidence="2">Uncharacterized protein</fullName>
    </submittedName>
</protein>
<organism evidence="2 3">
    <name type="scientific">Mycena belliarum</name>
    <dbReference type="NCBI Taxonomy" id="1033014"/>
    <lineage>
        <taxon>Eukaryota</taxon>
        <taxon>Fungi</taxon>
        <taxon>Dikarya</taxon>
        <taxon>Basidiomycota</taxon>
        <taxon>Agaricomycotina</taxon>
        <taxon>Agaricomycetes</taxon>
        <taxon>Agaricomycetidae</taxon>
        <taxon>Agaricales</taxon>
        <taxon>Marasmiineae</taxon>
        <taxon>Mycenaceae</taxon>
        <taxon>Mycena</taxon>
    </lineage>
</organism>
<evidence type="ECO:0000313" key="2">
    <source>
        <dbReference type="EMBL" id="KAJ7098797.1"/>
    </source>
</evidence>